<sequence length="308" mass="33908">MSRRHYNLPSLTTLAAFEAAARRLSFKEAAQELSVTPGAVSHQVRALEQELGLPLFLRRHRGVELTGEGEQLFQSLASSFAQISRSLRSLRAHGTGQGVSIGATSAVSSLYLSSAVLRFWREHPEANVSQQVQDGALRDLPKIDMYIRYGRERGSALEQIELYQDRLVPVGNDDIAARLQGCTLAELARERLIYLDSVDRSWTGWAQWFRELGYGGPIARGLRVNNYSVVLQAAREGAGLALGWQRLVTPLLGPGRLTRIAPHSLRAPHSFYLISRPDAELCTSGQALKSFIIREIASGTDEISSSVG</sequence>
<evidence type="ECO:0000313" key="6">
    <source>
        <dbReference type="EMBL" id="MFD2740643.1"/>
    </source>
</evidence>
<dbReference type="Pfam" id="PF03466">
    <property type="entry name" value="LysR_substrate"/>
    <property type="match status" value="1"/>
</dbReference>
<evidence type="ECO:0000256" key="1">
    <source>
        <dbReference type="ARBA" id="ARBA00009437"/>
    </source>
</evidence>
<dbReference type="PANTHER" id="PTHR30537:SF26">
    <property type="entry name" value="GLYCINE CLEAVAGE SYSTEM TRANSCRIPTIONAL ACTIVATOR"/>
    <property type="match status" value="1"/>
</dbReference>
<keyword evidence="2" id="KW-0805">Transcription regulation</keyword>
<comment type="similarity">
    <text evidence="1">Belongs to the LysR transcriptional regulatory family.</text>
</comment>
<reference evidence="7" key="1">
    <citation type="journal article" date="2019" name="Int. J. Syst. Evol. Microbiol.">
        <title>The Global Catalogue of Microorganisms (GCM) 10K type strain sequencing project: providing services to taxonomists for standard genome sequencing and annotation.</title>
        <authorList>
            <consortium name="The Broad Institute Genomics Platform"/>
            <consortium name="The Broad Institute Genome Sequencing Center for Infectious Disease"/>
            <person name="Wu L."/>
            <person name="Ma J."/>
        </authorList>
    </citation>
    <scope>NUCLEOTIDE SEQUENCE [LARGE SCALE GENOMIC DNA]</scope>
    <source>
        <strain evidence="7">TISTR 2562</strain>
    </source>
</reference>
<comment type="caution">
    <text evidence="6">The sequence shown here is derived from an EMBL/GenBank/DDBJ whole genome shotgun (WGS) entry which is preliminary data.</text>
</comment>
<dbReference type="RefSeq" id="WP_386375180.1">
    <property type="nucleotide sequence ID" value="NZ_JBHUMP010000012.1"/>
</dbReference>
<evidence type="ECO:0000256" key="3">
    <source>
        <dbReference type="ARBA" id="ARBA00023125"/>
    </source>
</evidence>
<dbReference type="InterPro" id="IPR036388">
    <property type="entry name" value="WH-like_DNA-bd_sf"/>
</dbReference>
<feature type="domain" description="HTH lysR-type" evidence="5">
    <location>
        <begin position="9"/>
        <end position="66"/>
    </location>
</feature>
<evidence type="ECO:0000256" key="4">
    <source>
        <dbReference type="ARBA" id="ARBA00023163"/>
    </source>
</evidence>
<evidence type="ECO:0000259" key="5">
    <source>
        <dbReference type="PROSITE" id="PS50931"/>
    </source>
</evidence>
<dbReference type="PANTHER" id="PTHR30537">
    <property type="entry name" value="HTH-TYPE TRANSCRIPTIONAL REGULATOR"/>
    <property type="match status" value="1"/>
</dbReference>
<dbReference type="SUPFAM" id="SSF46785">
    <property type="entry name" value="Winged helix' DNA-binding domain"/>
    <property type="match status" value="1"/>
</dbReference>
<name>A0ABW5U428_9RHOB</name>
<keyword evidence="7" id="KW-1185">Reference proteome</keyword>
<dbReference type="Pfam" id="PF00126">
    <property type="entry name" value="HTH_1"/>
    <property type="match status" value="1"/>
</dbReference>
<dbReference type="InterPro" id="IPR000847">
    <property type="entry name" value="LysR_HTH_N"/>
</dbReference>
<proteinExistence type="inferred from homology"/>
<dbReference type="SUPFAM" id="SSF53850">
    <property type="entry name" value="Periplasmic binding protein-like II"/>
    <property type="match status" value="1"/>
</dbReference>
<keyword evidence="3" id="KW-0238">DNA-binding</keyword>
<dbReference type="InterPro" id="IPR005119">
    <property type="entry name" value="LysR_subst-bd"/>
</dbReference>
<keyword evidence="4" id="KW-0804">Transcription</keyword>
<dbReference type="Gene3D" id="3.40.190.10">
    <property type="entry name" value="Periplasmic binding protein-like II"/>
    <property type="match status" value="2"/>
</dbReference>
<dbReference type="PROSITE" id="PS50931">
    <property type="entry name" value="HTH_LYSR"/>
    <property type="match status" value="1"/>
</dbReference>
<accession>A0ABW5U428</accession>
<dbReference type="EMBL" id="JBHUMP010000012">
    <property type="protein sequence ID" value="MFD2740643.1"/>
    <property type="molecule type" value="Genomic_DNA"/>
</dbReference>
<evidence type="ECO:0000313" key="7">
    <source>
        <dbReference type="Proteomes" id="UP001597474"/>
    </source>
</evidence>
<dbReference type="InterPro" id="IPR036390">
    <property type="entry name" value="WH_DNA-bd_sf"/>
</dbReference>
<evidence type="ECO:0000256" key="2">
    <source>
        <dbReference type="ARBA" id="ARBA00023015"/>
    </source>
</evidence>
<dbReference type="Gene3D" id="1.10.10.10">
    <property type="entry name" value="Winged helix-like DNA-binding domain superfamily/Winged helix DNA-binding domain"/>
    <property type="match status" value="1"/>
</dbReference>
<protein>
    <submittedName>
        <fullName evidence="6">LysR substrate-binding domain-containing protein</fullName>
    </submittedName>
</protein>
<dbReference type="InterPro" id="IPR058163">
    <property type="entry name" value="LysR-type_TF_proteobact-type"/>
</dbReference>
<dbReference type="Proteomes" id="UP001597474">
    <property type="component" value="Unassembled WGS sequence"/>
</dbReference>
<dbReference type="PRINTS" id="PR00039">
    <property type="entry name" value="HTHLYSR"/>
</dbReference>
<organism evidence="6 7">
    <name type="scientific">Sulfitobacter aestuarii</name>
    <dbReference type="NCBI Taxonomy" id="2161676"/>
    <lineage>
        <taxon>Bacteria</taxon>
        <taxon>Pseudomonadati</taxon>
        <taxon>Pseudomonadota</taxon>
        <taxon>Alphaproteobacteria</taxon>
        <taxon>Rhodobacterales</taxon>
        <taxon>Roseobacteraceae</taxon>
        <taxon>Sulfitobacter</taxon>
    </lineage>
</organism>
<gene>
    <name evidence="6" type="ORF">ACFSUD_13735</name>
</gene>